<name>A0A3G5A7Z7_9VIRU</name>
<protein>
    <submittedName>
        <fullName evidence="1">Uncharacterized protein</fullName>
    </submittedName>
</protein>
<proteinExistence type="predicted"/>
<dbReference type="EMBL" id="MK072388">
    <property type="protein sequence ID" value="AYV83410.1"/>
    <property type="molecule type" value="Genomic_DNA"/>
</dbReference>
<evidence type="ECO:0000313" key="1">
    <source>
        <dbReference type="EMBL" id="AYV83410.1"/>
    </source>
</evidence>
<sequence length="56" mass="6316">MENGFTGPTRIRQTEQITKASMIRHIAGDLSKSKTVLTPSKFGKTIIIIYMPTFLF</sequence>
<gene>
    <name evidence="1" type="ORF">Hyperionvirus6_91</name>
</gene>
<reference evidence="1" key="1">
    <citation type="submission" date="2018-10" db="EMBL/GenBank/DDBJ databases">
        <title>Hidden diversity of soil giant viruses.</title>
        <authorList>
            <person name="Schulz F."/>
            <person name="Alteio L."/>
            <person name="Goudeau D."/>
            <person name="Ryan E.M."/>
            <person name="Malmstrom R.R."/>
            <person name="Blanchard J."/>
            <person name="Woyke T."/>
        </authorList>
    </citation>
    <scope>NUCLEOTIDE SEQUENCE</scope>
    <source>
        <strain evidence="1">HYV1</strain>
    </source>
</reference>
<accession>A0A3G5A7Z7</accession>
<organism evidence="1">
    <name type="scientific">Hyperionvirus sp</name>
    <dbReference type="NCBI Taxonomy" id="2487770"/>
    <lineage>
        <taxon>Viruses</taxon>
        <taxon>Varidnaviria</taxon>
        <taxon>Bamfordvirae</taxon>
        <taxon>Nucleocytoviricota</taxon>
        <taxon>Megaviricetes</taxon>
        <taxon>Imitervirales</taxon>
        <taxon>Mimiviridae</taxon>
        <taxon>Klosneuvirinae</taxon>
    </lineage>
</organism>